<keyword evidence="1" id="KW-0732">Signal</keyword>
<feature type="signal peptide" evidence="1">
    <location>
        <begin position="1"/>
        <end position="23"/>
    </location>
</feature>
<evidence type="ECO:0008006" key="4">
    <source>
        <dbReference type="Google" id="ProtNLM"/>
    </source>
</evidence>
<dbReference type="OrthoDB" id="3772810at2759"/>
<evidence type="ECO:0000313" key="2">
    <source>
        <dbReference type="EMBL" id="KAH7115035.1"/>
    </source>
</evidence>
<name>A0A9P9D7C1_9PLEO</name>
<protein>
    <recommendedName>
        <fullName evidence="4">Ubiquitin 3 binding protein But2 C-terminal domain-containing protein</fullName>
    </recommendedName>
</protein>
<keyword evidence="3" id="KW-1185">Reference proteome</keyword>
<sequence>MLVTLLTTTALLLLSPRAPRTSACPPPLPYPNTTLPVNATLPTPEPATIPISVCQYVYPSTIYELNSLYPTNASDPTHFFQVIHQVNQTSSFRLQVAAQVQFVNIPAIGLTPCRLELVLPNSKLSRLAGPAPLFNIFAVERAPGTEATWETFEARESVAKANIVGAVNGSQDSLEQSRAENGGVLKITERECNETLTFQMAMVEPKTAPWINYWDWVEVSPPAAPAQGFRVVFGC</sequence>
<reference evidence="2" key="1">
    <citation type="journal article" date="2021" name="Nat. Commun.">
        <title>Genetic determinants of endophytism in the Arabidopsis root mycobiome.</title>
        <authorList>
            <person name="Mesny F."/>
            <person name="Miyauchi S."/>
            <person name="Thiergart T."/>
            <person name="Pickel B."/>
            <person name="Atanasova L."/>
            <person name="Karlsson M."/>
            <person name="Huettel B."/>
            <person name="Barry K.W."/>
            <person name="Haridas S."/>
            <person name="Chen C."/>
            <person name="Bauer D."/>
            <person name="Andreopoulos W."/>
            <person name="Pangilinan J."/>
            <person name="LaButti K."/>
            <person name="Riley R."/>
            <person name="Lipzen A."/>
            <person name="Clum A."/>
            <person name="Drula E."/>
            <person name="Henrissat B."/>
            <person name="Kohler A."/>
            <person name="Grigoriev I.V."/>
            <person name="Martin F.M."/>
            <person name="Hacquard S."/>
        </authorList>
    </citation>
    <scope>NUCLEOTIDE SEQUENCE</scope>
    <source>
        <strain evidence="2">MPI-CAGE-CH-0243</strain>
    </source>
</reference>
<feature type="chain" id="PRO_5040442501" description="Ubiquitin 3 binding protein But2 C-terminal domain-containing protein" evidence="1">
    <location>
        <begin position="24"/>
        <end position="235"/>
    </location>
</feature>
<dbReference type="Proteomes" id="UP000700596">
    <property type="component" value="Unassembled WGS sequence"/>
</dbReference>
<proteinExistence type="predicted"/>
<accession>A0A9P9D7C1</accession>
<dbReference type="EMBL" id="JAGMWT010000016">
    <property type="protein sequence ID" value="KAH7115035.1"/>
    <property type="molecule type" value="Genomic_DNA"/>
</dbReference>
<gene>
    <name evidence="2" type="ORF">B0J11DRAFT_122319</name>
</gene>
<evidence type="ECO:0000313" key="3">
    <source>
        <dbReference type="Proteomes" id="UP000700596"/>
    </source>
</evidence>
<evidence type="ECO:0000256" key="1">
    <source>
        <dbReference type="SAM" id="SignalP"/>
    </source>
</evidence>
<organism evidence="2 3">
    <name type="scientific">Dendryphion nanum</name>
    <dbReference type="NCBI Taxonomy" id="256645"/>
    <lineage>
        <taxon>Eukaryota</taxon>
        <taxon>Fungi</taxon>
        <taxon>Dikarya</taxon>
        <taxon>Ascomycota</taxon>
        <taxon>Pezizomycotina</taxon>
        <taxon>Dothideomycetes</taxon>
        <taxon>Pleosporomycetidae</taxon>
        <taxon>Pleosporales</taxon>
        <taxon>Torulaceae</taxon>
        <taxon>Dendryphion</taxon>
    </lineage>
</organism>
<comment type="caution">
    <text evidence="2">The sequence shown here is derived from an EMBL/GenBank/DDBJ whole genome shotgun (WGS) entry which is preliminary data.</text>
</comment>
<dbReference type="AlphaFoldDB" id="A0A9P9D7C1"/>